<dbReference type="VEuPathDB" id="FungiDB:I7I52_00974"/>
<evidence type="ECO:0000313" key="2">
    <source>
        <dbReference type="Proteomes" id="UP000670092"/>
    </source>
</evidence>
<dbReference type="Proteomes" id="UP000670092">
    <property type="component" value="Unassembled WGS sequence"/>
</dbReference>
<dbReference type="OrthoDB" id="10300994at2759"/>
<name>A0A8H8D6Y3_AJECA</name>
<gene>
    <name evidence="1" type="ORF">I7I52_00974</name>
</gene>
<evidence type="ECO:0000313" key="1">
    <source>
        <dbReference type="EMBL" id="KAG5303092.1"/>
    </source>
</evidence>
<sequence>MDYWEISAEREERWRGFNTSRVRLLIPFPEYRVRTSIYSPFAHQSAFPVPLSALPTLLRVVPNPGSRLVVSFQYWPLKLPTDLQLKPELPITPPVLVCERAFTFVMAWLILATDISREQNVLLGELFGFASWDWGIMRS</sequence>
<protein>
    <submittedName>
        <fullName evidence="1">Uncharacterized protein</fullName>
    </submittedName>
</protein>
<dbReference type="AlphaFoldDB" id="A0A8H8D6Y3"/>
<proteinExistence type="predicted"/>
<comment type="caution">
    <text evidence="1">The sequence shown here is derived from an EMBL/GenBank/DDBJ whole genome shotgun (WGS) entry which is preliminary data.</text>
</comment>
<dbReference type="EMBL" id="JAEVHI010000001">
    <property type="protein sequence ID" value="KAG5303092.1"/>
    <property type="molecule type" value="Genomic_DNA"/>
</dbReference>
<accession>A0A8H8D6Y3</accession>
<reference evidence="1 2" key="1">
    <citation type="submission" date="2021-01" db="EMBL/GenBank/DDBJ databases">
        <title>Chromosome-level genome assembly of a human fungal pathogen reveals clustering of transcriptionally co-regulated genes.</title>
        <authorList>
            <person name="Voorhies M."/>
            <person name="Cohen S."/>
            <person name="Shea T.P."/>
            <person name="Petrus S."/>
            <person name="Munoz J.F."/>
            <person name="Poplawski S."/>
            <person name="Goldman W.E."/>
            <person name="Michael T."/>
            <person name="Cuomo C.A."/>
            <person name="Sil A."/>
            <person name="Beyhan S."/>
        </authorList>
    </citation>
    <scope>NUCLEOTIDE SEQUENCE [LARGE SCALE GENOMIC DNA]</scope>
    <source>
        <strain evidence="1 2">G184AR</strain>
    </source>
</reference>
<organism evidence="1 2">
    <name type="scientific">Ajellomyces capsulatus</name>
    <name type="common">Darling's disease fungus</name>
    <name type="synonym">Histoplasma capsulatum</name>
    <dbReference type="NCBI Taxonomy" id="5037"/>
    <lineage>
        <taxon>Eukaryota</taxon>
        <taxon>Fungi</taxon>
        <taxon>Dikarya</taxon>
        <taxon>Ascomycota</taxon>
        <taxon>Pezizomycotina</taxon>
        <taxon>Eurotiomycetes</taxon>
        <taxon>Eurotiomycetidae</taxon>
        <taxon>Onygenales</taxon>
        <taxon>Ajellomycetaceae</taxon>
        <taxon>Histoplasma</taxon>
    </lineage>
</organism>